<dbReference type="SUPFAM" id="SSF53613">
    <property type="entry name" value="Ribokinase-like"/>
    <property type="match status" value="1"/>
</dbReference>
<evidence type="ECO:0000256" key="5">
    <source>
        <dbReference type="ARBA" id="ARBA00022840"/>
    </source>
</evidence>
<dbReference type="InterPro" id="IPR013749">
    <property type="entry name" value="PM/HMP-P_kinase-1"/>
</dbReference>
<dbReference type="EC" id="2.7.1.35" evidence="1"/>
<dbReference type="GO" id="GO:0005829">
    <property type="term" value="C:cytosol"/>
    <property type="evidence" value="ECO:0007669"/>
    <property type="project" value="TreeGrafter"/>
</dbReference>
<dbReference type="Pfam" id="PF08543">
    <property type="entry name" value="Phos_pyr_kin"/>
    <property type="match status" value="1"/>
</dbReference>
<keyword evidence="4 7" id="KW-0418">Kinase</keyword>
<keyword evidence="3" id="KW-0547">Nucleotide-binding</keyword>
<dbReference type="GO" id="GO:0008478">
    <property type="term" value="F:pyridoxal kinase activity"/>
    <property type="evidence" value="ECO:0007669"/>
    <property type="project" value="UniProtKB-EC"/>
</dbReference>
<sequence>MASSSSSRDAPLVLSIQSHVAFGHVGNSAAVFPLQRMGIEVVAVHTVQFSNHTGYGEFRGQVFSAAHIEEVLEGLRARDVLERVGAVLSGYQGDAGTGEVILGVVDEIRRQTPDALYLCDPVMGDVGRGIFVRPGIPEFMKRRAVPSADIITPNQFEFEYLIDRPLVDTEDALRAARKLLEAHGDRLKCVVITSLATADVDSTRLRTLAVERDAAWFVEAPRVPLSPLPNGMGDVFSAVFLGDYLQHGKIAGALGHAVATLSELIERTPQGSRDLPLIQAQSSLCTPKVSYEVQPIE</sequence>
<evidence type="ECO:0000256" key="4">
    <source>
        <dbReference type="ARBA" id="ARBA00022777"/>
    </source>
</evidence>
<dbReference type="STRING" id="376489.A5892_17900"/>
<dbReference type="RefSeq" id="WP_064123946.1">
    <property type="nucleotide sequence ID" value="NZ_CP015243.1"/>
</dbReference>
<evidence type="ECO:0000256" key="2">
    <source>
        <dbReference type="ARBA" id="ARBA00022679"/>
    </source>
</evidence>
<dbReference type="NCBIfam" id="NF004398">
    <property type="entry name" value="PRK05756.1"/>
    <property type="match status" value="1"/>
</dbReference>
<dbReference type="PANTHER" id="PTHR10534:SF2">
    <property type="entry name" value="PYRIDOXAL KINASE"/>
    <property type="match status" value="1"/>
</dbReference>
<dbReference type="AlphaFoldDB" id="A0A172YIS0"/>
<protein>
    <recommendedName>
        <fullName evidence="1">pyridoxal kinase</fullName>
        <ecNumber evidence="1">2.7.1.35</ecNumber>
    </recommendedName>
</protein>
<dbReference type="NCBIfam" id="TIGR00687">
    <property type="entry name" value="pyridox_kin"/>
    <property type="match status" value="1"/>
</dbReference>
<keyword evidence="8" id="KW-1185">Reference proteome</keyword>
<name>A0A172YIS0_9GAMM</name>
<dbReference type="InterPro" id="IPR004625">
    <property type="entry name" value="PyrdxlKinase"/>
</dbReference>
<evidence type="ECO:0000313" key="8">
    <source>
        <dbReference type="Proteomes" id="UP000077875"/>
    </source>
</evidence>
<feature type="domain" description="Pyridoxamine kinase/Phosphomethylpyrimidine kinase" evidence="6">
    <location>
        <begin position="97"/>
        <end position="269"/>
    </location>
</feature>
<evidence type="ECO:0000259" key="6">
    <source>
        <dbReference type="Pfam" id="PF08543"/>
    </source>
</evidence>
<dbReference type="Proteomes" id="UP000077875">
    <property type="component" value="Chromosome"/>
</dbReference>
<dbReference type="PANTHER" id="PTHR10534">
    <property type="entry name" value="PYRIDOXAL KINASE"/>
    <property type="match status" value="1"/>
</dbReference>
<dbReference type="KEGG" id="haa:A5892_17900"/>
<dbReference type="InterPro" id="IPR029056">
    <property type="entry name" value="Ribokinase-like"/>
</dbReference>
<dbReference type="EMBL" id="CP015243">
    <property type="protein sequence ID" value="ANF59104.1"/>
    <property type="molecule type" value="Genomic_DNA"/>
</dbReference>
<organism evidence="7 8">
    <name type="scientific">Halotalea alkalilenta</name>
    <dbReference type="NCBI Taxonomy" id="376489"/>
    <lineage>
        <taxon>Bacteria</taxon>
        <taxon>Pseudomonadati</taxon>
        <taxon>Pseudomonadota</taxon>
        <taxon>Gammaproteobacteria</taxon>
        <taxon>Oceanospirillales</taxon>
        <taxon>Halomonadaceae</taxon>
        <taxon>Halotalea</taxon>
    </lineage>
</organism>
<accession>A0A172YIS0</accession>
<evidence type="ECO:0000256" key="3">
    <source>
        <dbReference type="ARBA" id="ARBA00022741"/>
    </source>
</evidence>
<reference evidence="7 8" key="1">
    <citation type="submission" date="2016-04" db="EMBL/GenBank/DDBJ databases">
        <title>Complete Genome Sequence of Halotalea alkalilenta IHB B 13600.</title>
        <authorList>
            <person name="Swarnkar M.K."/>
            <person name="Sharma A."/>
            <person name="Kaushal K."/>
            <person name="Soni R."/>
            <person name="Rana S."/>
            <person name="Singh A.K."/>
            <person name="Gulati A."/>
        </authorList>
    </citation>
    <scope>NUCLEOTIDE SEQUENCE [LARGE SCALE GENOMIC DNA]</scope>
    <source>
        <strain evidence="7 8">IHB B 13600</strain>
    </source>
</reference>
<proteinExistence type="predicted"/>
<dbReference type="CDD" id="cd01173">
    <property type="entry name" value="pyridoxal_pyridoxamine_kinase"/>
    <property type="match status" value="1"/>
</dbReference>
<keyword evidence="5" id="KW-0067">ATP-binding</keyword>
<gene>
    <name evidence="7" type="ORF">A5892_17900</name>
</gene>
<keyword evidence="2" id="KW-0808">Transferase</keyword>
<evidence type="ECO:0000256" key="1">
    <source>
        <dbReference type="ARBA" id="ARBA00012104"/>
    </source>
</evidence>
<evidence type="ECO:0000313" key="7">
    <source>
        <dbReference type="EMBL" id="ANF59104.1"/>
    </source>
</evidence>
<dbReference type="Gene3D" id="3.40.1190.20">
    <property type="match status" value="1"/>
</dbReference>
<dbReference type="GO" id="GO:0009443">
    <property type="term" value="P:pyridoxal 5'-phosphate salvage"/>
    <property type="evidence" value="ECO:0007669"/>
    <property type="project" value="InterPro"/>
</dbReference>
<dbReference type="GO" id="GO:0005524">
    <property type="term" value="F:ATP binding"/>
    <property type="evidence" value="ECO:0007669"/>
    <property type="project" value="UniProtKB-KW"/>
</dbReference>